<comment type="cofactor">
    <cofactor evidence="1">
        <name>FAD</name>
        <dbReference type="ChEBI" id="CHEBI:57692"/>
    </cofactor>
</comment>
<keyword evidence="4" id="KW-0274">FAD</keyword>
<dbReference type="InterPro" id="IPR017905">
    <property type="entry name" value="ERV/ALR_sulphydryl_oxidase"/>
</dbReference>
<dbReference type="InterPro" id="IPR036774">
    <property type="entry name" value="ERV/ALR_sulphydryl_oxid_sf"/>
</dbReference>
<keyword evidence="5" id="KW-0560">Oxidoreductase</keyword>
<evidence type="ECO:0000256" key="2">
    <source>
        <dbReference type="ARBA" id="ARBA00012512"/>
    </source>
</evidence>
<dbReference type="GO" id="GO:0016972">
    <property type="term" value="F:thiol oxidase activity"/>
    <property type="evidence" value="ECO:0007669"/>
    <property type="project" value="UniProtKB-EC"/>
</dbReference>
<dbReference type="SUPFAM" id="SSF69000">
    <property type="entry name" value="FAD-dependent thiol oxidase"/>
    <property type="match status" value="1"/>
</dbReference>
<dbReference type="Gene3D" id="1.20.120.310">
    <property type="entry name" value="ERV/ALR sulfhydryl oxidase domain"/>
    <property type="match status" value="1"/>
</dbReference>
<reference evidence="8" key="1">
    <citation type="journal article" date="2020" name="Nature">
        <title>Giant virus diversity and host interactions through global metagenomics.</title>
        <authorList>
            <person name="Schulz F."/>
            <person name="Roux S."/>
            <person name="Paez-Espino D."/>
            <person name="Jungbluth S."/>
            <person name="Walsh D.A."/>
            <person name="Denef V.J."/>
            <person name="McMahon K.D."/>
            <person name="Konstantinidis K.T."/>
            <person name="Eloe-Fadrosh E.A."/>
            <person name="Kyrpides N.C."/>
            <person name="Woyke T."/>
        </authorList>
    </citation>
    <scope>NUCLEOTIDE SEQUENCE</scope>
    <source>
        <strain evidence="8">GVMAG-M-3300017989-17</strain>
    </source>
</reference>
<organism evidence="8">
    <name type="scientific">viral metagenome</name>
    <dbReference type="NCBI Taxonomy" id="1070528"/>
    <lineage>
        <taxon>unclassified sequences</taxon>
        <taxon>metagenomes</taxon>
        <taxon>organismal metagenomes</taxon>
    </lineage>
</organism>
<keyword evidence="6" id="KW-1015">Disulfide bond</keyword>
<dbReference type="EMBL" id="MN739205">
    <property type="protein sequence ID" value="QHS93483.1"/>
    <property type="molecule type" value="Genomic_DNA"/>
</dbReference>
<evidence type="ECO:0000259" key="7">
    <source>
        <dbReference type="PROSITE" id="PS51324"/>
    </source>
</evidence>
<dbReference type="AlphaFoldDB" id="A0A6C0BQF2"/>
<evidence type="ECO:0000256" key="5">
    <source>
        <dbReference type="ARBA" id="ARBA00023002"/>
    </source>
</evidence>
<evidence type="ECO:0000313" key="8">
    <source>
        <dbReference type="EMBL" id="QHS93483.1"/>
    </source>
</evidence>
<evidence type="ECO:0000256" key="4">
    <source>
        <dbReference type="ARBA" id="ARBA00022827"/>
    </source>
</evidence>
<evidence type="ECO:0000256" key="1">
    <source>
        <dbReference type="ARBA" id="ARBA00001974"/>
    </source>
</evidence>
<dbReference type="EC" id="1.8.3.2" evidence="2"/>
<evidence type="ECO:0000256" key="6">
    <source>
        <dbReference type="ARBA" id="ARBA00023157"/>
    </source>
</evidence>
<accession>A0A6C0BQF2</accession>
<dbReference type="Pfam" id="PF04777">
    <property type="entry name" value="Evr1_Alr"/>
    <property type="match status" value="1"/>
</dbReference>
<feature type="domain" description="ERV/ALR sulfhydryl oxidase" evidence="7">
    <location>
        <begin position="1"/>
        <end position="94"/>
    </location>
</feature>
<proteinExistence type="predicted"/>
<evidence type="ECO:0000256" key="3">
    <source>
        <dbReference type="ARBA" id="ARBA00022630"/>
    </source>
</evidence>
<protein>
    <recommendedName>
        <fullName evidence="2">thiol oxidase</fullName>
        <ecNumber evidence="2">1.8.3.2</ecNumber>
    </recommendedName>
</protein>
<dbReference type="PROSITE" id="PS51324">
    <property type="entry name" value="ERV_ALR"/>
    <property type="match status" value="1"/>
</dbReference>
<sequence>MSSTQELWRQLHLRALQHTSGNPDSTWILVWSRKIPRYTKGCRCNEHWQKWYAKNRPDFSTAEKYFAWTVRAHNAVNERLKKRVYSVDEARELYTSDVSKRESKKK</sequence>
<keyword evidence="3" id="KW-0285">Flavoprotein</keyword>
<name>A0A6C0BQF2_9ZZZZ</name>